<name>A0A6I3KWM8_9NOCA</name>
<feature type="signal peptide" evidence="1">
    <location>
        <begin position="1"/>
        <end position="28"/>
    </location>
</feature>
<dbReference type="Pfam" id="PF02557">
    <property type="entry name" value="VanY"/>
    <property type="match status" value="1"/>
</dbReference>
<sequence>MRRITAAVGAAVAVMATVAVITAPESSAAPASAAPPAVSATAVASETDGLYPWLALAYDLALTEAQGQGVPLWIVSGYRTRAEQEALWEDGIRTYGSADAARRWVLPPDESTHVTGQAIDVGPQQGAAWLEAEGNRWGLCRMYDNEWWHFELATLPGFACPARRPDASSR</sequence>
<reference evidence="3 4" key="1">
    <citation type="submission" date="2019-11" db="EMBL/GenBank/DDBJ databases">
        <title>Nocardia sp. nov. CT2-14 isolated from soil.</title>
        <authorList>
            <person name="Kanchanasin P."/>
            <person name="Tanasupawat S."/>
            <person name="Yuki M."/>
            <person name="Kudo T."/>
        </authorList>
    </citation>
    <scope>NUCLEOTIDE SEQUENCE [LARGE SCALE GENOMIC DNA]</scope>
    <source>
        <strain evidence="3 4">CT2-14</strain>
    </source>
</reference>
<proteinExistence type="predicted"/>
<dbReference type="RefSeq" id="WP_154788876.1">
    <property type="nucleotide sequence ID" value="NZ_WMBB01000007.1"/>
</dbReference>
<feature type="chain" id="PRO_5026005891" evidence="1">
    <location>
        <begin position="29"/>
        <end position="170"/>
    </location>
</feature>
<feature type="domain" description="D-alanyl-D-alanine carboxypeptidase-like core" evidence="2">
    <location>
        <begin position="62"/>
        <end position="134"/>
    </location>
</feature>
<comment type="caution">
    <text evidence="3">The sequence shown here is derived from an EMBL/GenBank/DDBJ whole genome shotgun (WGS) entry which is preliminary data.</text>
</comment>
<gene>
    <name evidence="3" type="ORF">GLP40_16940</name>
</gene>
<evidence type="ECO:0000256" key="1">
    <source>
        <dbReference type="SAM" id="SignalP"/>
    </source>
</evidence>
<dbReference type="GO" id="GO:0008233">
    <property type="term" value="F:peptidase activity"/>
    <property type="evidence" value="ECO:0007669"/>
    <property type="project" value="InterPro"/>
</dbReference>
<dbReference type="Gene3D" id="3.30.1380.10">
    <property type="match status" value="1"/>
</dbReference>
<evidence type="ECO:0000313" key="3">
    <source>
        <dbReference type="EMBL" id="MTE14442.1"/>
    </source>
</evidence>
<evidence type="ECO:0000313" key="4">
    <source>
        <dbReference type="Proteomes" id="UP000432464"/>
    </source>
</evidence>
<accession>A0A6I3KWM8</accession>
<dbReference type="InterPro" id="IPR052179">
    <property type="entry name" value="DD-CPase-like"/>
</dbReference>
<keyword evidence="4" id="KW-1185">Reference proteome</keyword>
<organism evidence="3 4">
    <name type="scientific">Nocardia aurantiaca</name>
    <dbReference type="NCBI Taxonomy" id="2675850"/>
    <lineage>
        <taxon>Bacteria</taxon>
        <taxon>Bacillati</taxon>
        <taxon>Actinomycetota</taxon>
        <taxon>Actinomycetes</taxon>
        <taxon>Mycobacteriales</taxon>
        <taxon>Nocardiaceae</taxon>
        <taxon>Nocardia</taxon>
    </lineage>
</organism>
<protein>
    <submittedName>
        <fullName evidence="3">Peptidase M15</fullName>
    </submittedName>
</protein>
<dbReference type="AlphaFoldDB" id="A0A6I3KWM8"/>
<dbReference type="PANTHER" id="PTHR34385:SF1">
    <property type="entry name" value="PEPTIDOGLYCAN L-ALANYL-D-GLUTAMATE ENDOPEPTIDASE CWLK"/>
    <property type="match status" value="1"/>
</dbReference>
<evidence type="ECO:0000259" key="2">
    <source>
        <dbReference type="Pfam" id="PF02557"/>
    </source>
</evidence>
<dbReference type="Proteomes" id="UP000432464">
    <property type="component" value="Unassembled WGS sequence"/>
</dbReference>
<dbReference type="PANTHER" id="PTHR34385">
    <property type="entry name" value="D-ALANYL-D-ALANINE CARBOXYPEPTIDASE"/>
    <property type="match status" value="1"/>
</dbReference>
<dbReference type="GO" id="GO:0006508">
    <property type="term" value="P:proteolysis"/>
    <property type="evidence" value="ECO:0007669"/>
    <property type="project" value="InterPro"/>
</dbReference>
<dbReference type="CDD" id="cd14846">
    <property type="entry name" value="Peptidase_M15_like"/>
    <property type="match status" value="1"/>
</dbReference>
<dbReference type="InterPro" id="IPR009045">
    <property type="entry name" value="Zn_M74/Hedgehog-like"/>
</dbReference>
<dbReference type="InterPro" id="IPR003709">
    <property type="entry name" value="VanY-like_core_dom"/>
</dbReference>
<keyword evidence="1" id="KW-0732">Signal</keyword>
<dbReference type="EMBL" id="WMBB01000007">
    <property type="protein sequence ID" value="MTE14442.1"/>
    <property type="molecule type" value="Genomic_DNA"/>
</dbReference>
<dbReference type="SUPFAM" id="SSF55166">
    <property type="entry name" value="Hedgehog/DD-peptidase"/>
    <property type="match status" value="1"/>
</dbReference>